<dbReference type="AlphaFoldDB" id="A0A1I5Y400"/>
<protein>
    <submittedName>
        <fullName evidence="2">Uncharacterized protein</fullName>
    </submittedName>
</protein>
<evidence type="ECO:0000256" key="1">
    <source>
        <dbReference type="SAM" id="Phobius"/>
    </source>
</evidence>
<accession>A0A1I5Y400</accession>
<organism evidence="2 3">
    <name type="scientific">Desemzia incerta</name>
    <dbReference type="NCBI Taxonomy" id="82801"/>
    <lineage>
        <taxon>Bacteria</taxon>
        <taxon>Bacillati</taxon>
        <taxon>Bacillota</taxon>
        <taxon>Bacilli</taxon>
        <taxon>Lactobacillales</taxon>
        <taxon>Carnobacteriaceae</taxon>
        <taxon>Desemzia</taxon>
    </lineage>
</organism>
<sequence>MKRKISLKWIFLLLVSALIVVLSVYLLHLRSVKYEGRPLTIAVIGDFPEIKEEQVSFEEITFDDVMNNDFDSYDAVFIMPENLSQASEIPYAKIYLDYPIPFFFIEANNHIPFTEADLDFDDDSWEDWEWTTGTSYASGFYAETADSSTAWEFYLYDDENTDENIKAVYSEIFRSITEL</sequence>
<dbReference type="EMBL" id="FOXW01000006">
    <property type="protein sequence ID" value="SFQ38951.1"/>
    <property type="molecule type" value="Genomic_DNA"/>
</dbReference>
<name>A0A1I5Y400_9LACT</name>
<dbReference type="RefSeq" id="WP_244887680.1">
    <property type="nucleotide sequence ID" value="NZ_FOXW01000006.1"/>
</dbReference>
<gene>
    <name evidence="2" type="ORF">SAMN04488506_1775</name>
</gene>
<keyword evidence="1" id="KW-0812">Transmembrane</keyword>
<proteinExistence type="predicted"/>
<keyword evidence="3" id="KW-1185">Reference proteome</keyword>
<keyword evidence="1" id="KW-1133">Transmembrane helix</keyword>
<reference evidence="2 3" key="1">
    <citation type="submission" date="2016-10" db="EMBL/GenBank/DDBJ databases">
        <authorList>
            <person name="de Groot N.N."/>
        </authorList>
    </citation>
    <scope>NUCLEOTIDE SEQUENCE [LARGE SCALE GENOMIC DNA]</scope>
    <source>
        <strain evidence="2 3">DSM 20581</strain>
    </source>
</reference>
<evidence type="ECO:0000313" key="3">
    <source>
        <dbReference type="Proteomes" id="UP000199136"/>
    </source>
</evidence>
<evidence type="ECO:0000313" key="2">
    <source>
        <dbReference type="EMBL" id="SFQ38951.1"/>
    </source>
</evidence>
<dbReference type="Proteomes" id="UP000199136">
    <property type="component" value="Unassembled WGS sequence"/>
</dbReference>
<feature type="transmembrane region" description="Helical" evidence="1">
    <location>
        <begin position="6"/>
        <end position="27"/>
    </location>
</feature>
<keyword evidence="1" id="KW-0472">Membrane</keyword>